<dbReference type="InterPro" id="IPR032789">
    <property type="entry name" value="T2SS-T3SS_pil_N"/>
</dbReference>
<dbReference type="EMBL" id="BAABLF010000006">
    <property type="protein sequence ID" value="GAA5189393.1"/>
    <property type="molecule type" value="Genomic_DNA"/>
</dbReference>
<dbReference type="PRINTS" id="PR00811">
    <property type="entry name" value="BCTERIALGSPD"/>
</dbReference>
<dbReference type="Proteomes" id="UP001501600">
    <property type="component" value="Unassembled WGS sequence"/>
</dbReference>
<dbReference type="InterPro" id="IPR001775">
    <property type="entry name" value="GspD/PilQ"/>
</dbReference>
<feature type="domain" description="Type II/III secretion system secretin-like" evidence="3">
    <location>
        <begin position="257"/>
        <end position="421"/>
    </location>
</feature>
<dbReference type="PROSITE" id="PS00875">
    <property type="entry name" value="T2SP_D"/>
    <property type="match status" value="1"/>
</dbReference>
<feature type="compositionally biased region" description="Polar residues" evidence="2">
    <location>
        <begin position="457"/>
        <end position="475"/>
    </location>
</feature>
<name>A0ABP9S183_9GAMM</name>
<evidence type="ECO:0000313" key="6">
    <source>
        <dbReference type="Proteomes" id="UP001501600"/>
    </source>
</evidence>
<dbReference type="InterPro" id="IPR050810">
    <property type="entry name" value="Bact_Secretion_Sys_Channel"/>
</dbReference>
<evidence type="ECO:0000259" key="3">
    <source>
        <dbReference type="Pfam" id="PF00263"/>
    </source>
</evidence>
<dbReference type="Pfam" id="PF00263">
    <property type="entry name" value="Secretin"/>
    <property type="match status" value="1"/>
</dbReference>
<dbReference type="InterPro" id="IPR004845">
    <property type="entry name" value="T2SS_GspD_CS"/>
</dbReference>
<dbReference type="InterPro" id="IPR004846">
    <property type="entry name" value="T2SS/T3SS_dom"/>
</dbReference>
<dbReference type="RefSeq" id="WP_345316108.1">
    <property type="nucleotide sequence ID" value="NZ_BAABLF010000006.1"/>
</dbReference>
<comment type="similarity">
    <text evidence="1">Belongs to the bacterial secretin family.</text>
</comment>
<sequence>MMMKHWLMQYMDNASKQIQTGLLTLLLIAFFGFSGGLQAGGAAGVVPYSFPVPIHKSKTMSLANAAERVSVGNPAIADILLINPKELYILGRQLGSTNIMIWDDKDRLVDIVDIEITHDLNGLKEKLHRFLPDEPIEVHSSQGQLVIGGQVSNLSRMNMALDLARGYAVAADNSDNTSTVLNLMTVGGGHQVMLEVTVTEVQRELARTLDSDFALVFEGSDFIGGLLGGDGLLSNKGFFGSYVSGDVLFDFAIDMAKQQGLARVLAEPNLTTMSGQMAEFLSGGEFPVPVPDDDGVTIEYKEFGVGVKFVPTVLDSGRINLNLNVLVSELSNANAVGIIPEGSTSALVTPSITKRSANSTIELGDGQTIAIAGLLSSTVRESMDELPGLGEIPVLGQLFSSQEYRNGETELVILVTPRLVRPIDREKLVLPTDGFVDPTGVGFYLMGRLSKRDSDVQPDTNPNMSSPSAETTLTPTDGGGTQNKYGHSL</sequence>
<gene>
    <name evidence="5" type="ORF">GCM10025772_11690</name>
</gene>
<organism evidence="5 6">
    <name type="scientific">Ferrimonas gelatinilytica</name>
    <dbReference type="NCBI Taxonomy" id="1255257"/>
    <lineage>
        <taxon>Bacteria</taxon>
        <taxon>Pseudomonadati</taxon>
        <taxon>Pseudomonadota</taxon>
        <taxon>Gammaproteobacteria</taxon>
        <taxon>Alteromonadales</taxon>
        <taxon>Ferrimonadaceae</taxon>
        <taxon>Ferrimonas</taxon>
    </lineage>
</organism>
<accession>A0ABP9S183</accession>
<protein>
    <submittedName>
        <fullName evidence="5">Type II and III secretion system protein family protein</fullName>
    </submittedName>
</protein>
<proteinExistence type="inferred from homology"/>
<evidence type="ECO:0000256" key="2">
    <source>
        <dbReference type="SAM" id="MobiDB-lite"/>
    </source>
</evidence>
<evidence type="ECO:0000259" key="4">
    <source>
        <dbReference type="Pfam" id="PF13629"/>
    </source>
</evidence>
<dbReference type="PANTHER" id="PTHR30332">
    <property type="entry name" value="PROBABLE GENERAL SECRETION PATHWAY PROTEIN D"/>
    <property type="match status" value="1"/>
</dbReference>
<evidence type="ECO:0000256" key="1">
    <source>
        <dbReference type="RuleBase" id="RU004003"/>
    </source>
</evidence>
<dbReference type="Pfam" id="PF13629">
    <property type="entry name" value="T2SS-T3SS_pil_N"/>
    <property type="match status" value="1"/>
</dbReference>
<feature type="region of interest" description="Disordered" evidence="2">
    <location>
        <begin position="452"/>
        <end position="489"/>
    </location>
</feature>
<keyword evidence="6" id="KW-1185">Reference proteome</keyword>
<comment type="caution">
    <text evidence="5">The sequence shown here is derived from an EMBL/GenBank/DDBJ whole genome shotgun (WGS) entry which is preliminary data.</text>
</comment>
<feature type="domain" description="Pilus formation protein N-terminal" evidence="4">
    <location>
        <begin position="52"/>
        <end position="116"/>
    </location>
</feature>
<reference evidence="6" key="1">
    <citation type="journal article" date="2019" name="Int. J. Syst. Evol. Microbiol.">
        <title>The Global Catalogue of Microorganisms (GCM) 10K type strain sequencing project: providing services to taxonomists for standard genome sequencing and annotation.</title>
        <authorList>
            <consortium name="The Broad Institute Genomics Platform"/>
            <consortium name="The Broad Institute Genome Sequencing Center for Infectious Disease"/>
            <person name="Wu L."/>
            <person name="Ma J."/>
        </authorList>
    </citation>
    <scope>NUCLEOTIDE SEQUENCE [LARGE SCALE GENOMIC DNA]</scope>
    <source>
        <strain evidence="6">JCM 18720</strain>
    </source>
</reference>
<evidence type="ECO:0000313" key="5">
    <source>
        <dbReference type="EMBL" id="GAA5189393.1"/>
    </source>
</evidence>
<dbReference type="PANTHER" id="PTHR30332:SF17">
    <property type="entry name" value="TYPE IV PILIATION SYSTEM PROTEIN DR_0774-RELATED"/>
    <property type="match status" value="1"/>
</dbReference>